<evidence type="ECO:0000313" key="4">
    <source>
        <dbReference type="Proteomes" id="UP001595443"/>
    </source>
</evidence>
<evidence type="ECO:0000256" key="2">
    <source>
        <dbReference type="ARBA" id="ARBA00022525"/>
    </source>
</evidence>
<dbReference type="InterPro" id="IPR014756">
    <property type="entry name" value="Ig_E-set"/>
</dbReference>
<dbReference type="InterPro" id="IPR011049">
    <property type="entry name" value="Serralysin-like_metalloprot_C"/>
</dbReference>
<comment type="subcellular location">
    <subcellularLocation>
        <location evidence="1">Secreted</location>
    </subcellularLocation>
</comment>
<dbReference type="SUPFAM" id="SSF51120">
    <property type="entry name" value="beta-Roll"/>
    <property type="match status" value="1"/>
</dbReference>
<keyword evidence="4" id="KW-1185">Reference proteome</keyword>
<gene>
    <name evidence="3" type="ORF">ACFOES_20495</name>
</gene>
<dbReference type="Gene3D" id="2.60.120.380">
    <property type="match status" value="5"/>
</dbReference>
<name>A0ABV7AN78_9RHOB</name>
<reference evidence="4" key="1">
    <citation type="journal article" date="2019" name="Int. J. Syst. Evol. Microbiol.">
        <title>The Global Catalogue of Microorganisms (GCM) 10K type strain sequencing project: providing services to taxonomists for standard genome sequencing and annotation.</title>
        <authorList>
            <consortium name="The Broad Institute Genomics Platform"/>
            <consortium name="The Broad Institute Genome Sequencing Center for Infectious Disease"/>
            <person name="Wu L."/>
            <person name="Ma J."/>
        </authorList>
    </citation>
    <scope>NUCLEOTIDE SEQUENCE [LARGE SCALE GENOMIC DNA]</scope>
    <source>
        <strain evidence="4">KCTC 62192</strain>
    </source>
</reference>
<dbReference type="SUPFAM" id="SSF81296">
    <property type="entry name" value="E set domains"/>
    <property type="match status" value="1"/>
</dbReference>
<evidence type="ECO:0000313" key="3">
    <source>
        <dbReference type="EMBL" id="MFC2970485.1"/>
    </source>
</evidence>
<dbReference type="InterPro" id="IPR018511">
    <property type="entry name" value="Hemolysin-typ_Ca-bd_CS"/>
</dbReference>
<dbReference type="Gene3D" id="2.150.10.10">
    <property type="entry name" value="Serralysin-like metalloprotease, C-terminal"/>
    <property type="match status" value="2"/>
</dbReference>
<feature type="non-terminal residue" evidence="3">
    <location>
        <position position="1316"/>
    </location>
</feature>
<accession>A0ABV7AN78</accession>
<dbReference type="InterPro" id="IPR001343">
    <property type="entry name" value="Hemolysn_Ca-bd"/>
</dbReference>
<proteinExistence type="predicted"/>
<evidence type="ECO:0000256" key="1">
    <source>
        <dbReference type="ARBA" id="ARBA00004613"/>
    </source>
</evidence>
<organism evidence="3 4">
    <name type="scientific">Acidimangrovimonas pyrenivorans</name>
    <dbReference type="NCBI Taxonomy" id="2030798"/>
    <lineage>
        <taxon>Bacteria</taxon>
        <taxon>Pseudomonadati</taxon>
        <taxon>Pseudomonadota</taxon>
        <taxon>Alphaproteobacteria</taxon>
        <taxon>Rhodobacterales</taxon>
        <taxon>Paracoccaceae</taxon>
        <taxon>Acidimangrovimonas</taxon>
    </lineage>
</organism>
<sequence>MSTDYVYEGTDTRTSLAVGTTKSGVIDAEPISGDGVTLDNSGGYVDKDWYRVSLLKGHVYEFDGHSLSLSTGSIAISLYDANGSPVLGLQEGANPVLTIDTTSQSSSSQTYYVAVSAGGPEPDWRTATGSFSLGLADNGYTLAPTLSSVSPTSYPADNVNHTMRLLGSNFVSGDTLTFVDPQGTTIQSTSAKLTFVSGSEIDYQLNDAADAGTWQVRVNSSDGTQHSSYDAFSVAAAPQTTDNALDTVSSTANLTMDGTTIGTIDAIPISGSYDTTVDHDWFKVILSAGHDYHFSAQPTAATLDTVAIDLRDGNGLVQTPIPEGSAPDFYYTPQTSGTYYFAISAGGSDYASKTGGYQINVSDGGLISTDANDSVAGDTSTTLSLSPGQTLTGAINQTDLSGSVVDHDWYRLSLTGGQSYHFTDQGLSGTLDYTAIRIHDGNGNPLGTLADFSSSLDFAAPTSGTYYLAVSAGGSGYADKVGDYSVTMTSLGTSLSDDFADSATDTSVAIGALAVDSSKTGYIGPADSNDTYGDKDVFQVSLQQGHSYDIELKSAAVSGATLPLGVFTVRDPGNFDHVLKTSAISPDSHLIYTPDSSGTYFLRVGSGGAATDQGGYEVSVHDVTQPASAADDYPDFPGDVTASNSIATVPMGGAETGVIEAAGDKDVFKINVQSGHSYQLSLTGEGAGILGALSSTYLTVRDGASFNSEIAHGGTGLQTTLNFTAQADGIEYIRVGSGGGGTSTGGYRLSVADIGVLSQTPLSPPAQTPDPVADAVNYAEYMVKDLSVNVADMLVDDKVWKEFAGYMLFVENDAEAYAFAKDVADSGALDWIGVGAHVFSAVKSAPSGEKGRAAYVSFVDGVVDAVFMAAGSETGGLFGAVGGAGLGTLIEPGVGTALGGVGGELAGSILGAGLGHTIYDHTIHQWVVSEAESAYDYVAGSSTGSSSMSTLFSAALGTSDSLAASASSSAIGLPDEASIIKLDEEWYLKTYPDAAAAVANGIAANAYAYFLTVGIDKGEQPNASQHLTRADLPFRVINNDPAVLGKSALLTQALGNYAGDGMSAAETKVVSAINGTRGAAVGLDMDAILSAIASRKAIDLVANFADSAARMAHSHQDSGWADGWSNGNVIAQQFNDAFSTIFGNSAPDSHFQLFVVAQPGANAANVIAQIEAQAGGSAALSDSNYNTIGVAEYGGIWVVIVGERDAGYTPVTPTGTDGLAHVSEYGGAADDILFAGTRQAHLYGLAGNDLLVGGASADHLSGGTGADTIKGASGADHIIGNLGADHLQGGNGFDTIFAGAGNDTVDGGNGRDKVLL</sequence>
<dbReference type="EMBL" id="JBHRSK010000022">
    <property type="protein sequence ID" value="MFC2970485.1"/>
    <property type="molecule type" value="Genomic_DNA"/>
</dbReference>
<dbReference type="Proteomes" id="UP001595443">
    <property type="component" value="Unassembled WGS sequence"/>
</dbReference>
<comment type="caution">
    <text evidence="3">The sequence shown here is derived from an EMBL/GenBank/DDBJ whole genome shotgun (WGS) entry which is preliminary data.</text>
</comment>
<keyword evidence="2" id="KW-0964">Secreted</keyword>
<dbReference type="PANTHER" id="PTHR38340">
    <property type="entry name" value="S-LAYER PROTEIN"/>
    <property type="match status" value="1"/>
</dbReference>
<dbReference type="PANTHER" id="PTHR38340:SF1">
    <property type="entry name" value="S-LAYER PROTEIN"/>
    <property type="match status" value="1"/>
</dbReference>
<dbReference type="PROSITE" id="PS00330">
    <property type="entry name" value="HEMOLYSIN_CALCIUM"/>
    <property type="match status" value="1"/>
</dbReference>
<dbReference type="Gene3D" id="2.60.40.10">
    <property type="entry name" value="Immunoglobulins"/>
    <property type="match status" value="1"/>
</dbReference>
<protein>
    <submittedName>
        <fullName evidence="3">Uncharacterized protein</fullName>
    </submittedName>
</protein>
<dbReference type="InterPro" id="IPR013783">
    <property type="entry name" value="Ig-like_fold"/>
</dbReference>
<dbReference type="InterPro" id="IPR050557">
    <property type="entry name" value="RTX_toxin/Mannuronan_C5-epim"/>
</dbReference>
<dbReference type="Pfam" id="PF00353">
    <property type="entry name" value="HemolysinCabind"/>
    <property type="match status" value="2"/>
</dbReference>